<dbReference type="PANTHER" id="PTHR36509">
    <property type="entry name" value="BLL3101 PROTEIN"/>
    <property type="match status" value="1"/>
</dbReference>
<sequence length="465" mass="50796">MKKSTLSPASRLKRLKRVLLILLVPCVLIAGVLYTKGEQILLGAEGYIFGYPLVIMDATRANAALTLAPENTLHRVRQFPDASFRDVVRPNVDTLYTSGFIDMARGPWVFEMSANDKRYEVMPFMDAWTNVFAAPGTRTTGTAGGRFLLAGRDWTGQVPQGLTLLRSPTQMVWLIGRTQTNGAADYPAVHGLQDGISLRSLAEWQAGKPAPVVAWQAAAVKPVPPVEQMRAMGVETFFTRLAMLMVGNPPAAADGPMLVKLSRIGVTAGQAPNWSTLDRWAIALGRWLADFTVAKELKKPRDLVRGWSTPPAILGNYGTFYNARAVVAMIGLGANLPADATYPNTAVDGSGQALDGSRSYRLHFKATELPPVNAFWSITAYGSDNFFIDNPLHRYALGDRDPLVYNPDGSLDLWMQAEAPAGDKTKNWLPVKSGKPFLLNARLYWPKPAALNGAWGMPAVERVDQ</sequence>
<gene>
    <name evidence="3" type="ORF">ACFQND_15680</name>
</gene>
<reference evidence="4" key="1">
    <citation type="journal article" date="2019" name="Int. J. Syst. Evol. Microbiol.">
        <title>The Global Catalogue of Microorganisms (GCM) 10K type strain sequencing project: providing services to taxonomists for standard genome sequencing and annotation.</title>
        <authorList>
            <consortium name="The Broad Institute Genomics Platform"/>
            <consortium name="The Broad Institute Genome Sequencing Center for Infectious Disease"/>
            <person name="Wu L."/>
            <person name="Ma J."/>
        </authorList>
    </citation>
    <scope>NUCLEOTIDE SEQUENCE [LARGE SCALE GENOMIC DNA]</scope>
    <source>
        <strain evidence="4">CCUG 39402</strain>
    </source>
</reference>
<proteinExistence type="predicted"/>
<feature type="domain" description="DUF1214" evidence="1">
    <location>
        <begin position="340"/>
        <end position="447"/>
    </location>
</feature>
<accession>A0ABW1U1R5</accession>
<organism evidence="3 4">
    <name type="scientific">Polaromonas aquatica</name>
    <dbReference type="NCBI Taxonomy" id="332657"/>
    <lineage>
        <taxon>Bacteria</taxon>
        <taxon>Pseudomonadati</taxon>
        <taxon>Pseudomonadota</taxon>
        <taxon>Betaproteobacteria</taxon>
        <taxon>Burkholderiales</taxon>
        <taxon>Comamonadaceae</taxon>
        <taxon>Polaromonas</taxon>
    </lineage>
</organism>
<keyword evidence="4" id="KW-1185">Reference proteome</keyword>
<dbReference type="Proteomes" id="UP001596270">
    <property type="component" value="Unassembled WGS sequence"/>
</dbReference>
<evidence type="ECO:0000259" key="2">
    <source>
        <dbReference type="Pfam" id="PF06863"/>
    </source>
</evidence>
<dbReference type="InterPro" id="IPR037049">
    <property type="entry name" value="DUF1214_C_sf"/>
</dbReference>
<dbReference type="PANTHER" id="PTHR36509:SF2">
    <property type="entry name" value="BLL3101 PROTEIN"/>
    <property type="match status" value="1"/>
</dbReference>
<dbReference type="InterPro" id="IPR037050">
    <property type="entry name" value="DUF1254_sf"/>
</dbReference>
<dbReference type="InterPro" id="IPR010679">
    <property type="entry name" value="DUF1254"/>
</dbReference>
<name>A0ABW1U1R5_9BURK</name>
<dbReference type="Pfam" id="PF06863">
    <property type="entry name" value="DUF1254"/>
    <property type="match status" value="1"/>
</dbReference>
<protein>
    <submittedName>
        <fullName evidence="3">DUF1254 domain-containing protein</fullName>
    </submittedName>
</protein>
<dbReference type="EMBL" id="JBHSRS010000079">
    <property type="protein sequence ID" value="MFC6282666.1"/>
    <property type="molecule type" value="Genomic_DNA"/>
</dbReference>
<evidence type="ECO:0000313" key="4">
    <source>
        <dbReference type="Proteomes" id="UP001596270"/>
    </source>
</evidence>
<dbReference type="RefSeq" id="WP_371434831.1">
    <property type="nucleotide sequence ID" value="NZ_JBHSRS010000079.1"/>
</dbReference>
<evidence type="ECO:0000259" key="1">
    <source>
        <dbReference type="Pfam" id="PF06742"/>
    </source>
</evidence>
<dbReference type="Gene3D" id="2.60.40.1610">
    <property type="entry name" value="Domain of unknown function DUF1254"/>
    <property type="match status" value="1"/>
</dbReference>
<dbReference type="InterPro" id="IPR010621">
    <property type="entry name" value="DUF1214"/>
</dbReference>
<dbReference type="Gene3D" id="2.60.120.600">
    <property type="entry name" value="Domain of unknown function DUF1214, C-terminal domain"/>
    <property type="match status" value="1"/>
</dbReference>
<dbReference type="Pfam" id="PF06742">
    <property type="entry name" value="DUF1214"/>
    <property type="match status" value="1"/>
</dbReference>
<feature type="domain" description="DUF1254" evidence="2">
    <location>
        <begin position="71"/>
        <end position="199"/>
    </location>
</feature>
<comment type="caution">
    <text evidence="3">The sequence shown here is derived from an EMBL/GenBank/DDBJ whole genome shotgun (WGS) entry which is preliminary data.</text>
</comment>
<evidence type="ECO:0000313" key="3">
    <source>
        <dbReference type="EMBL" id="MFC6282666.1"/>
    </source>
</evidence>
<dbReference type="SUPFAM" id="SSF160935">
    <property type="entry name" value="VPA0735-like"/>
    <property type="match status" value="1"/>
</dbReference>